<keyword evidence="5" id="KW-0378">Hydrolase</keyword>
<evidence type="ECO:0000256" key="8">
    <source>
        <dbReference type="ARBA" id="ARBA00048968"/>
    </source>
</evidence>
<dbReference type="Proteomes" id="UP000313645">
    <property type="component" value="Unassembled WGS sequence"/>
</dbReference>
<evidence type="ECO:0000256" key="2">
    <source>
        <dbReference type="ARBA" id="ARBA00007353"/>
    </source>
</evidence>
<evidence type="ECO:0000256" key="9">
    <source>
        <dbReference type="ARBA" id="ARBA00049893"/>
    </source>
</evidence>
<comment type="catalytic activity">
    <reaction evidence="9">
        <text>S-methyl-5'-thioadenosine + phosphate = 5-(methylsulfanyl)-alpha-D-ribose 1-phosphate + adenine</text>
        <dbReference type="Rhea" id="RHEA:11852"/>
        <dbReference type="ChEBI" id="CHEBI:16708"/>
        <dbReference type="ChEBI" id="CHEBI:17509"/>
        <dbReference type="ChEBI" id="CHEBI:43474"/>
        <dbReference type="ChEBI" id="CHEBI:58533"/>
        <dbReference type="EC" id="2.4.2.28"/>
    </reaction>
    <physiologicalReaction direction="left-to-right" evidence="9">
        <dbReference type="Rhea" id="RHEA:11853"/>
    </physiologicalReaction>
</comment>
<evidence type="ECO:0000256" key="1">
    <source>
        <dbReference type="ARBA" id="ARBA00000553"/>
    </source>
</evidence>
<evidence type="ECO:0000256" key="4">
    <source>
        <dbReference type="ARBA" id="ARBA00022723"/>
    </source>
</evidence>
<evidence type="ECO:0000256" key="6">
    <source>
        <dbReference type="ARBA" id="ARBA00022833"/>
    </source>
</evidence>
<dbReference type="PANTHER" id="PTHR30616:SF2">
    <property type="entry name" value="PURINE NUCLEOSIDE PHOSPHORYLASE LACC1"/>
    <property type="match status" value="1"/>
</dbReference>
<gene>
    <name evidence="11" type="primary">pgeF</name>
    <name evidence="11" type="ORF">EZI54_17500</name>
</gene>
<evidence type="ECO:0000256" key="10">
    <source>
        <dbReference type="RuleBase" id="RU361274"/>
    </source>
</evidence>
<dbReference type="InterPro" id="IPR011324">
    <property type="entry name" value="Cytotoxic_necrot_fac-like_cat"/>
</dbReference>
<dbReference type="InterPro" id="IPR038371">
    <property type="entry name" value="Cu_polyphenol_OxRdtase_sf"/>
</dbReference>
<name>A0ABY1ZII5_9GAMM</name>
<evidence type="ECO:0000256" key="5">
    <source>
        <dbReference type="ARBA" id="ARBA00022801"/>
    </source>
</evidence>
<proteinExistence type="inferred from homology"/>
<comment type="catalytic activity">
    <reaction evidence="8">
        <text>adenosine + phosphate = alpha-D-ribose 1-phosphate + adenine</text>
        <dbReference type="Rhea" id="RHEA:27642"/>
        <dbReference type="ChEBI" id="CHEBI:16335"/>
        <dbReference type="ChEBI" id="CHEBI:16708"/>
        <dbReference type="ChEBI" id="CHEBI:43474"/>
        <dbReference type="ChEBI" id="CHEBI:57720"/>
        <dbReference type="EC" id="2.4.2.1"/>
    </reaction>
    <physiologicalReaction direction="left-to-right" evidence="8">
        <dbReference type="Rhea" id="RHEA:27643"/>
    </physiologicalReaction>
</comment>
<dbReference type="Gene3D" id="3.60.140.10">
    <property type="entry name" value="CNF1/YfiH-like putative cysteine hydrolases"/>
    <property type="match status" value="1"/>
</dbReference>
<keyword evidence="4" id="KW-0479">Metal-binding</keyword>
<comment type="catalytic activity">
    <reaction evidence="1">
        <text>inosine + phosphate = alpha-D-ribose 1-phosphate + hypoxanthine</text>
        <dbReference type="Rhea" id="RHEA:27646"/>
        <dbReference type="ChEBI" id="CHEBI:17368"/>
        <dbReference type="ChEBI" id="CHEBI:17596"/>
        <dbReference type="ChEBI" id="CHEBI:43474"/>
        <dbReference type="ChEBI" id="CHEBI:57720"/>
        <dbReference type="EC" id="2.4.2.1"/>
    </reaction>
    <physiologicalReaction direction="left-to-right" evidence="1">
        <dbReference type="Rhea" id="RHEA:27647"/>
    </physiologicalReaction>
</comment>
<comment type="caution">
    <text evidence="11">The sequence shown here is derived from an EMBL/GenBank/DDBJ whole genome shotgun (WGS) entry which is preliminary data.</text>
</comment>
<dbReference type="CDD" id="cd16833">
    <property type="entry name" value="YfiH"/>
    <property type="match status" value="1"/>
</dbReference>
<dbReference type="SUPFAM" id="SSF64438">
    <property type="entry name" value="CNF1/YfiH-like putative cysteine hydrolases"/>
    <property type="match status" value="1"/>
</dbReference>
<keyword evidence="6" id="KW-0862">Zinc</keyword>
<sequence length="245" mass="25997">MPLIVPDWPLPENVRAAVSTRVGGLSVPPFDTLNLGDHVGDAVSAVTANRARLADALEVRPESIGWIRQVHGTGVAHLPADAGHEADASWTREPGVACAVLTADCLPVLFCADDGSQVAAAHAGWRGLASGVLEATLATFPAIAGVRVWLGPAIGPDAFEVGSDVLQAFVKDDRTAASAFRDAPGRPGHYLADLYTLARHRLCRAGVRAERIYGGGFCTFSDPGRFYSYRRDGETGRMASLIWRL</sequence>
<keyword evidence="12" id="KW-1185">Reference proteome</keyword>
<protein>
    <recommendedName>
        <fullName evidence="10">Purine nucleoside phosphorylase</fullName>
    </recommendedName>
</protein>
<dbReference type="InterPro" id="IPR003730">
    <property type="entry name" value="Cu_polyphenol_OxRdtase"/>
</dbReference>
<keyword evidence="3" id="KW-0808">Transferase</keyword>
<reference evidence="11 12" key="1">
    <citation type="submission" date="2019-02" db="EMBL/GenBank/DDBJ databases">
        <title>Marinobacter halodurans sp. nov., a marine bacterium isolated from sea tidal flat.</title>
        <authorList>
            <person name="Yoo Y."/>
            <person name="Lee D.W."/>
            <person name="Kim B.S."/>
            <person name="Kim J.-J."/>
        </authorList>
    </citation>
    <scope>NUCLEOTIDE SEQUENCE [LARGE SCALE GENOMIC DNA]</scope>
    <source>
        <strain evidence="11 12">YJ-S3-2</strain>
    </source>
</reference>
<evidence type="ECO:0000313" key="11">
    <source>
        <dbReference type="EMBL" id="TBW51027.1"/>
    </source>
</evidence>
<accession>A0ABY1ZII5</accession>
<dbReference type="Pfam" id="PF02578">
    <property type="entry name" value="Cu-oxidase_4"/>
    <property type="match status" value="1"/>
</dbReference>
<dbReference type="PANTHER" id="PTHR30616">
    <property type="entry name" value="UNCHARACTERIZED PROTEIN YFIH"/>
    <property type="match status" value="1"/>
</dbReference>
<evidence type="ECO:0000256" key="3">
    <source>
        <dbReference type="ARBA" id="ARBA00022679"/>
    </source>
</evidence>
<dbReference type="NCBIfam" id="TIGR00726">
    <property type="entry name" value="peptidoglycan editing factor PgeF"/>
    <property type="match status" value="1"/>
</dbReference>
<evidence type="ECO:0000256" key="7">
    <source>
        <dbReference type="ARBA" id="ARBA00047989"/>
    </source>
</evidence>
<comment type="similarity">
    <text evidence="2 10">Belongs to the purine nucleoside phosphorylase YfiH/LACC1 family.</text>
</comment>
<evidence type="ECO:0000313" key="12">
    <source>
        <dbReference type="Proteomes" id="UP000313645"/>
    </source>
</evidence>
<organism evidence="11 12">
    <name type="scientific">Marinobacter halodurans</name>
    <dbReference type="NCBI Taxonomy" id="2528979"/>
    <lineage>
        <taxon>Bacteria</taxon>
        <taxon>Pseudomonadati</taxon>
        <taxon>Pseudomonadota</taxon>
        <taxon>Gammaproteobacteria</taxon>
        <taxon>Pseudomonadales</taxon>
        <taxon>Marinobacteraceae</taxon>
        <taxon>Marinobacter</taxon>
    </lineage>
</organism>
<dbReference type="EMBL" id="SJDL01000032">
    <property type="protein sequence ID" value="TBW51027.1"/>
    <property type="molecule type" value="Genomic_DNA"/>
</dbReference>
<comment type="catalytic activity">
    <reaction evidence="7">
        <text>adenosine + H2O + H(+) = inosine + NH4(+)</text>
        <dbReference type="Rhea" id="RHEA:24408"/>
        <dbReference type="ChEBI" id="CHEBI:15377"/>
        <dbReference type="ChEBI" id="CHEBI:15378"/>
        <dbReference type="ChEBI" id="CHEBI:16335"/>
        <dbReference type="ChEBI" id="CHEBI:17596"/>
        <dbReference type="ChEBI" id="CHEBI:28938"/>
        <dbReference type="EC" id="3.5.4.4"/>
    </reaction>
    <physiologicalReaction direction="left-to-right" evidence="7">
        <dbReference type="Rhea" id="RHEA:24409"/>
    </physiologicalReaction>
</comment>